<dbReference type="AlphaFoldDB" id="A0A7Y6F4Z4"/>
<evidence type="ECO:0000256" key="1">
    <source>
        <dbReference type="SAM" id="MobiDB-lite"/>
    </source>
</evidence>
<proteinExistence type="predicted"/>
<name>A0A7Y6F4Z4_9ACTN</name>
<evidence type="ECO:0000313" key="2">
    <source>
        <dbReference type="EMBL" id="NUV31980.1"/>
    </source>
</evidence>
<accession>A0A7Y6F4Z4</accession>
<dbReference type="RefSeq" id="WP_191835148.1">
    <property type="nucleotide sequence ID" value="NZ_JAANNT010000035.1"/>
</dbReference>
<dbReference type="EMBL" id="JAANNT010000035">
    <property type="protein sequence ID" value="NUV31980.1"/>
    <property type="molecule type" value="Genomic_DNA"/>
</dbReference>
<organism evidence="2 3">
    <name type="scientific">Streptomyces odorifer</name>
    <dbReference type="NCBI Taxonomy" id="53450"/>
    <lineage>
        <taxon>Bacteria</taxon>
        <taxon>Bacillati</taxon>
        <taxon>Actinomycetota</taxon>
        <taxon>Actinomycetes</taxon>
        <taxon>Kitasatosporales</taxon>
        <taxon>Streptomycetaceae</taxon>
        <taxon>Streptomyces</taxon>
        <taxon>Streptomyces albidoflavus group</taxon>
    </lineage>
</organism>
<protein>
    <submittedName>
        <fullName evidence="2">Uncharacterized protein</fullName>
    </submittedName>
</protein>
<dbReference type="Proteomes" id="UP000540128">
    <property type="component" value="Unassembled WGS sequence"/>
</dbReference>
<gene>
    <name evidence="2" type="ORF">G6W59_27445</name>
</gene>
<keyword evidence="3" id="KW-1185">Reference proteome</keyword>
<reference evidence="2 3" key="1">
    <citation type="submission" date="2020-03" db="EMBL/GenBank/DDBJ databases">
        <title>Complete genome sequence of sixteen Streptomyces strains facilitates identification of candidate genes involved in plant growth-promotion in grain legumes and cereals.</title>
        <authorList>
            <person name="Gopalakrishnan S."/>
            <person name="Thakur V."/>
            <person name="Saxena R."/>
            <person name="Vadlamudi S."/>
            <person name="Purohit S."/>
            <person name="Kumar V."/>
            <person name="Rathore A."/>
            <person name="Chitikineni A."/>
            <person name="Varshney R.K."/>
        </authorList>
    </citation>
    <scope>NUCLEOTIDE SEQUENCE [LARGE SCALE GENOMIC DNA]</scope>
    <source>
        <strain evidence="2 3">KAI-180</strain>
    </source>
</reference>
<feature type="region of interest" description="Disordered" evidence="1">
    <location>
        <begin position="28"/>
        <end position="55"/>
    </location>
</feature>
<sequence length="55" mass="5825">MPDPRPAERRIDPAAGDTAAMAALGLADPVPVPSADPFREPVYADGQPWPDPDED</sequence>
<evidence type="ECO:0000313" key="3">
    <source>
        <dbReference type="Proteomes" id="UP000540128"/>
    </source>
</evidence>
<comment type="caution">
    <text evidence="2">The sequence shown here is derived from an EMBL/GenBank/DDBJ whole genome shotgun (WGS) entry which is preliminary data.</text>
</comment>